<dbReference type="SUPFAM" id="SSF51735">
    <property type="entry name" value="NAD(P)-binding Rossmann-fold domains"/>
    <property type="match status" value="1"/>
</dbReference>
<evidence type="ECO:0000256" key="1">
    <source>
        <dbReference type="ARBA" id="ARBA00006484"/>
    </source>
</evidence>
<keyword evidence="6" id="KW-1185">Reference proteome</keyword>
<dbReference type="InterPro" id="IPR057326">
    <property type="entry name" value="KR_dom"/>
</dbReference>
<dbReference type="PROSITE" id="PS00061">
    <property type="entry name" value="ADH_SHORT"/>
    <property type="match status" value="1"/>
</dbReference>
<name>A0A2N9VTA2_9HYPH</name>
<dbReference type="EMBL" id="MZMT01000049">
    <property type="protein sequence ID" value="PIO42720.1"/>
    <property type="molecule type" value="Genomic_DNA"/>
</dbReference>
<gene>
    <name evidence="5" type="ORF">B5P45_19840</name>
</gene>
<dbReference type="SMART" id="SM00822">
    <property type="entry name" value="PKS_KR"/>
    <property type="match status" value="1"/>
</dbReference>
<organism evidence="5 6">
    <name type="scientific">Phyllobacterium zundukense</name>
    <dbReference type="NCBI Taxonomy" id="1867719"/>
    <lineage>
        <taxon>Bacteria</taxon>
        <taxon>Pseudomonadati</taxon>
        <taxon>Pseudomonadota</taxon>
        <taxon>Alphaproteobacteria</taxon>
        <taxon>Hyphomicrobiales</taxon>
        <taxon>Phyllobacteriaceae</taxon>
        <taxon>Phyllobacterium</taxon>
    </lineage>
</organism>
<evidence type="ECO:0000256" key="2">
    <source>
        <dbReference type="ARBA" id="ARBA00023002"/>
    </source>
</evidence>
<dbReference type="PANTHER" id="PTHR44196">
    <property type="entry name" value="DEHYDROGENASE/REDUCTASE SDR FAMILY MEMBER 7B"/>
    <property type="match status" value="1"/>
</dbReference>
<dbReference type="PRINTS" id="PR00080">
    <property type="entry name" value="SDRFAMILY"/>
</dbReference>
<feature type="domain" description="Ketoreductase" evidence="4">
    <location>
        <begin position="23"/>
        <end position="203"/>
    </location>
</feature>
<dbReference type="GO" id="GO:0016020">
    <property type="term" value="C:membrane"/>
    <property type="evidence" value="ECO:0007669"/>
    <property type="project" value="TreeGrafter"/>
</dbReference>
<evidence type="ECO:0000256" key="3">
    <source>
        <dbReference type="RuleBase" id="RU000363"/>
    </source>
</evidence>
<dbReference type="RefSeq" id="WP_100000733.1">
    <property type="nucleotide sequence ID" value="NZ_CP017940.1"/>
</dbReference>
<proteinExistence type="inferred from homology"/>
<protein>
    <submittedName>
        <fullName evidence="5">Short-chain dehydrogenase</fullName>
    </submittedName>
</protein>
<keyword evidence="2" id="KW-0560">Oxidoreductase</keyword>
<comment type="caution">
    <text evidence="5">The sequence shown here is derived from an EMBL/GenBank/DDBJ whole genome shotgun (WGS) entry which is preliminary data.</text>
</comment>
<dbReference type="Gene3D" id="3.40.50.720">
    <property type="entry name" value="NAD(P)-binding Rossmann-like Domain"/>
    <property type="match status" value="1"/>
</dbReference>
<dbReference type="OrthoDB" id="9808814at2"/>
<accession>A0A2N9VTA2</accession>
<dbReference type="InterPro" id="IPR002347">
    <property type="entry name" value="SDR_fam"/>
</dbReference>
<dbReference type="PRINTS" id="PR00081">
    <property type="entry name" value="GDHRDH"/>
</dbReference>
<dbReference type="Pfam" id="PF00106">
    <property type="entry name" value="adh_short"/>
    <property type="match status" value="1"/>
</dbReference>
<dbReference type="InterPro" id="IPR020904">
    <property type="entry name" value="Sc_DH/Rdtase_CS"/>
</dbReference>
<dbReference type="GO" id="GO:0016491">
    <property type="term" value="F:oxidoreductase activity"/>
    <property type="evidence" value="ECO:0007669"/>
    <property type="project" value="UniProtKB-KW"/>
</dbReference>
<dbReference type="PIRSF" id="PIRSF000126">
    <property type="entry name" value="11-beta-HSD1"/>
    <property type="match status" value="1"/>
</dbReference>
<evidence type="ECO:0000259" key="4">
    <source>
        <dbReference type="SMART" id="SM00822"/>
    </source>
</evidence>
<evidence type="ECO:0000313" key="6">
    <source>
        <dbReference type="Proteomes" id="UP000232163"/>
    </source>
</evidence>
<reference evidence="5 6" key="1">
    <citation type="journal article" date="2017" name="Int J Environ Stud">
        <title>Does the Miocene-Pliocene relict legume Oxytropis triphylla form nitrogen-fixing nodules with a combination of bacterial strains?</title>
        <authorList>
            <person name="Safronova V."/>
            <person name="Belimov A."/>
            <person name="Sazanova A."/>
            <person name="Kuznetsova I."/>
            <person name="Popova J."/>
            <person name="Andronov E."/>
            <person name="Verkhozina A."/>
            <person name="Tikhonovich I."/>
        </authorList>
    </citation>
    <scope>NUCLEOTIDE SEQUENCE [LARGE SCALE GENOMIC DNA]</scope>
    <source>
        <strain evidence="5 6">Tri-38</strain>
    </source>
</reference>
<dbReference type="PANTHER" id="PTHR44196:SF2">
    <property type="entry name" value="SHORT-CHAIN DEHYDROGENASE-RELATED"/>
    <property type="match status" value="1"/>
</dbReference>
<dbReference type="KEGG" id="pht:BLM14_18240"/>
<dbReference type="AlphaFoldDB" id="A0A2N9VTA2"/>
<sequence length="277" mass="29414">MQHTADTGTQISVVEKLDGTPVKRALITGASSGLGLEFAELLAAQKVNLVLAARRQEPMEKLADALRRKHGVDIVVEPIDLAAPGAAACLKSSLDERSLQIDILVNNAGYGLHGAFLETPLERTTDMIQLNITALTELSYVFGRDMAARGSGQILLIASLLAFQPVPTFAAYAATKSYVLAFGEALHDELRPQGVVVTSLCPGHTETGFDAAAGAPVSPMLRLLTMKPRPVAESGLRALSQGKASVIAGFMNNVVAFSNRLTPRSMQRATMKRILGP</sequence>
<dbReference type="Proteomes" id="UP000232163">
    <property type="component" value="Unassembled WGS sequence"/>
</dbReference>
<comment type="similarity">
    <text evidence="1 3">Belongs to the short-chain dehydrogenases/reductases (SDR) family.</text>
</comment>
<evidence type="ECO:0000313" key="5">
    <source>
        <dbReference type="EMBL" id="PIO42720.1"/>
    </source>
</evidence>
<dbReference type="InterPro" id="IPR036291">
    <property type="entry name" value="NAD(P)-bd_dom_sf"/>
</dbReference>